<reference evidence="1" key="2">
    <citation type="submission" date="2023-04" db="EMBL/GenBank/DDBJ databases">
        <authorList>
            <person name="Bruccoleri R.E."/>
            <person name="Oakeley E.J."/>
            <person name="Faust A.-M."/>
            <person name="Dessus-Babus S."/>
            <person name="Altorfer M."/>
            <person name="Burckhardt D."/>
            <person name="Oertli M."/>
            <person name="Naumann U."/>
            <person name="Petersen F."/>
            <person name="Wong J."/>
        </authorList>
    </citation>
    <scope>NUCLEOTIDE SEQUENCE</scope>
    <source>
        <strain evidence="1">GSM-AAB239-AS_SAM_17_03QT</strain>
        <tissue evidence="1">Leaf</tissue>
    </source>
</reference>
<dbReference type="AlphaFoldDB" id="A0AAX6DVY7"/>
<gene>
    <name evidence="1" type="ORF">M6B38_223730</name>
    <name evidence="2" type="ORF">M6B38_410190</name>
</gene>
<name>A0AAX6DVY7_IRIPA</name>
<proteinExistence type="predicted"/>
<accession>A0AAX6DVY7</accession>
<dbReference type="EMBL" id="JANAVB010041620">
    <property type="protein sequence ID" value="KAJ6795906.1"/>
    <property type="molecule type" value="Genomic_DNA"/>
</dbReference>
<organism evidence="1 3">
    <name type="scientific">Iris pallida</name>
    <name type="common">Sweet iris</name>
    <dbReference type="NCBI Taxonomy" id="29817"/>
    <lineage>
        <taxon>Eukaryota</taxon>
        <taxon>Viridiplantae</taxon>
        <taxon>Streptophyta</taxon>
        <taxon>Embryophyta</taxon>
        <taxon>Tracheophyta</taxon>
        <taxon>Spermatophyta</taxon>
        <taxon>Magnoliopsida</taxon>
        <taxon>Liliopsida</taxon>
        <taxon>Asparagales</taxon>
        <taxon>Iridaceae</taxon>
        <taxon>Iridoideae</taxon>
        <taxon>Irideae</taxon>
        <taxon>Iris</taxon>
    </lineage>
</organism>
<reference evidence="1" key="1">
    <citation type="journal article" date="2023" name="GigaByte">
        <title>Genome assembly of the bearded iris, Iris pallida Lam.</title>
        <authorList>
            <person name="Bruccoleri R.E."/>
            <person name="Oakeley E.J."/>
            <person name="Faust A.M.E."/>
            <person name="Altorfer M."/>
            <person name="Dessus-Babus S."/>
            <person name="Burckhardt D."/>
            <person name="Oertli M."/>
            <person name="Naumann U."/>
            <person name="Petersen F."/>
            <person name="Wong J."/>
        </authorList>
    </citation>
    <scope>NUCLEOTIDE SEQUENCE</scope>
    <source>
        <strain evidence="1">GSM-AAB239-AS_SAM_17_03QT</strain>
    </source>
</reference>
<sequence>MVDRHFDSHPRQWRWRPWRTSLLPATKPTLVEFPRDCGRSCDGASLFHSSPITTAVMNVALGDMVALVRVRQFLCSISSSRICLLDQFIFWYLSSTSCIDGRIIEFTVDRIRLARGTVEDLATVKPLGIQGLRVRVFSFLRPIQFR</sequence>
<protein>
    <submittedName>
        <fullName evidence="1">Uncharacterized protein</fullName>
    </submittedName>
</protein>
<comment type="caution">
    <text evidence="1">The sequence shown here is derived from an EMBL/GenBank/DDBJ whole genome shotgun (WGS) entry which is preliminary data.</text>
</comment>
<evidence type="ECO:0000313" key="1">
    <source>
        <dbReference type="EMBL" id="KAJ6795906.1"/>
    </source>
</evidence>
<evidence type="ECO:0000313" key="2">
    <source>
        <dbReference type="EMBL" id="KAJ6817702.1"/>
    </source>
</evidence>
<dbReference type="EMBL" id="JANAVB010027602">
    <property type="protein sequence ID" value="KAJ6817702.1"/>
    <property type="molecule type" value="Genomic_DNA"/>
</dbReference>
<dbReference type="Proteomes" id="UP001140949">
    <property type="component" value="Unassembled WGS sequence"/>
</dbReference>
<keyword evidence="3" id="KW-1185">Reference proteome</keyword>
<evidence type="ECO:0000313" key="3">
    <source>
        <dbReference type="Proteomes" id="UP001140949"/>
    </source>
</evidence>